<keyword evidence="12" id="KW-1185">Reference proteome</keyword>
<protein>
    <submittedName>
        <fullName evidence="11">ZNF3 protein</fullName>
    </submittedName>
</protein>
<evidence type="ECO:0000256" key="2">
    <source>
        <dbReference type="ARBA" id="ARBA00006991"/>
    </source>
</evidence>
<evidence type="ECO:0000259" key="10">
    <source>
        <dbReference type="PROSITE" id="PS50157"/>
    </source>
</evidence>
<dbReference type="GO" id="GO:0000978">
    <property type="term" value="F:RNA polymerase II cis-regulatory region sequence-specific DNA binding"/>
    <property type="evidence" value="ECO:0007669"/>
    <property type="project" value="TreeGrafter"/>
</dbReference>
<evidence type="ECO:0000256" key="8">
    <source>
        <dbReference type="ARBA" id="ARBA00023242"/>
    </source>
</evidence>
<comment type="caution">
    <text evidence="11">The sequence shown here is derived from an EMBL/GenBank/DDBJ whole genome shotgun (WGS) entry which is preliminary data.</text>
</comment>
<keyword evidence="4" id="KW-0677">Repeat</keyword>
<organism evidence="11 12">
    <name type="scientific">Emberiza fucata</name>
    <dbReference type="NCBI Taxonomy" id="337179"/>
    <lineage>
        <taxon>Eukaryota</taxon>
        <taxon>Metazoa</taxon>
        <taxon>Chordata</taxon>
        <taxon>Craniata</taxon>
        <taxon>Vertebrata</taxon>
        <taxon>Euteleostomi</taxon>
        <taxon>Archelosauria</taxon>
        <taxon>Archosauria</taxon>
        <taxon>Dinosauria</taxon>
        <taxon>Saurischia</taxon>
        <taxon>Theropoda</taxon>
        <taxon>Coelurosauria</taxon>
        <taxon>Aves</taxon>
        <taxon>Neognathae</taxon>
        <taxon>Neoaves</taxon>
        <taxon>Telluraves</taxon>
        <taxon>Australaves</taxon>
        <taxon>Passeriformes</taxon>
        <taxon>Passeroidea</taxon>
        <taxon>Fringillidae</taxon>
        <taxon>Emberizinae</taxon>
        <taxon>Emberizini</taxon>
        <taxon>Emberiza</taxon>
    </lineage>
</organism>
<evidence type="ECO:0000256" key="3">
    <source>
        <dbReference type="ARBA" id="ARBA00022723"/>
    </source>
</evidence>
<dbReference type="AlphaFoldDB" id="A0A7K4VW42"/>
<reference evidence="11 12" key="1">
    <citation type="submission" date="2019-09" db="EMBL/GenBank/DDBJ databases">
        <title>Bird 10,000 Genomes (B10K) Project - Family phase.</title>
        <authorList>
            <person name="Zhang G."/>
        </authorList>
    </citation>
    <scope>NUCLEOTIDE SEQUENCE [LARGE SCALE GENOMIC DNA]</scope>
    <source>
        <strain evidence="11">B10K-DU-015-11</strain>
        <tissue evidence="11">Mixed tissue sample</tissue>
    </source>
</reference>
<feature type="domain" description="C2H2-type" evidence="10">
    <location>
        <begin position="32"/>
        <end position="56"/>
    </location>
</feature>
<name>A0A7K4VW42_9EMBE</name>
<dbReference type="InterPro" id="IPR036236">
    <property type="entry name" value="Znf_C2H2_sf"/>
</dbReference>
<comment type="subcellular location">
    <subcellularLocation>
        <location evidence="1">Nucleus</location>
    </subcellularLocation>
</comment>
<keyword evidence="3" id="KW-0479">Metal-binding</keyword>
<dbReference type="PROSITE" id="PS50157">
    <property type="entry name" value="ZINC_FINGER_C2H2_2"/>
    <property type="match status" value="2"/>
</dbReference>
<dbReference type="PANTHER" id="PTHR23226">
    <property type="entry name" value="ZINC FINGER AND SCAN DOMAIN-CONTAINING"/>
    <property type="match status" value="1"/>
</dbReference>
<dbReference type="PANTHER" id="PTHR23226:SF366">
    <property type="entry name" value="ZINC FINGER PROTEIN ZFP2"/>
    <property type="match status" value="1"/>
</dbReference>
<feature type="non-terminal residue" evidence="11">
    <location>
        <position position="79"/>
    </location>
</feature>
<evidence type="ECO:0000256" key="1">
    <source>
        <dbReference type="ARBA" id="ARBA00004123"/>
    </source>
</evidence>
<dbReference type="GO" id="GO:0008270">
    <property type="term" value="F:zinc ion binding"/>
    <property type="evidence" value="ECO:0007669"/>
    <property type="project" value="UniProtKB-KW"/>
</dbReference>
<evidence type="ECO:0000256" key="6">
    <source>
        <dbReference type="ARBA" id="ARBA00022833"/>
    </source>
</evidence>
<feature type="non-terminal residue" evidence="11">
    <location>
        <position position="1"/>
    </location>
</feature>
<proteinExistence type="inferred from homology"/>
<evidence type="ECO:0000256" key="7">
    <source>
        <dbReference type="ARBA" id="ARBA00023125"/>
    </source>
</evidence>
<dbReference type="InterPro" id="IPR013087">
    <property type="entry name" value="Znf_C2H2_type"/>
</dbReference>
<keyword evidence="6" id="KW-0862">Zinc</keyword>
<evidence type="ECO:0000313" key="12">
    <source>
        <dbReference type="Proteomes" id="UP000580681"/>
    </source>
</evidence>
<keyword evidence="7" id="KW-0238">DNA-binding</keyword>
<dbReference type="SUPFAM" id="SSF57667">
    <property type="entry name" value="beta-beta-alpha zinc fingers"/>
    <property type="match status" value="1"/>
</dbReference>
<dbReference type="GO" id="GO:0000981">
    <property type="term" value="F:DNA-binding transcription factor activity, RNA polymerase II-specific"/>
    <property type="evidence" value="ECO:0007669"/>
    <property type="project" value="TreeGrafter"/>
</dbReference>
<evidence type="ECO:0000256" key="5">
    <source>
        <dbReference type="ARBA" id="ARBA00022771"/>
    </source>
</evidence>
<dbReference type="Proteomes" id="UP000580681">
    <property type="component" value="Unassembled WGS sequence"/>
</dbReference>
<dbReference type="FunFam" id="3.30.160.60:FF:002061">
    <property type="entry name" value="Uncharacterized protein"/>
    <property type="match status" value="1"/>
</dbReference>
<evidence type="ECO:0000256" key="4">
    <source>
        <dbReference type="ARBA" id="ARBA00022737"/>
    </source>
</evidence>
<accession>A0A7K4VW42</accession>
<evidence type="ECO:0000313" key="11">
    <source>
        <dbReference type="EMBL" id="NWR26381.1"/>
    </source>
</evidence>
<evidence type="ECO:0000256" key="9">
    <source>
        <dbReference type="PROSITE-ProRule" id="PRU00042"/>
    </source>
</evidence>
<sequence>ERPTLCQDGSQRSSWSLELVVYEQLPDGEKLFECLECEKSFSWSSSLTHHHIGERPYECGECRKSFIQSSNQICHQMIH</sequence>
<dbReference type="PROSITE" id="PS00028">
    <property type="entry name" value="ZINC_FINGER_C2H2_1"/>
    <property type="match status" value="1"/>
</dbReference>
<dbReference type="Pfam" id="PF00096">
    <property type="entry name" value="zf-C2H2"/>
    <property type="match status" value="2"/>
</dbReference>
<feature type="domain" description="C2H2-type" evidence="10">
    <location>
        <begin position="57"/>
        <end position="79"/>
    </location>
</feature>
<dbReference type="Gene3D" id="3.30.160.60">
    <property type="entry name" value="Classic Zinc Finger"/>
    <property type="match status" value="2"/>
</dbReference>
<comment type="similarity">
    <text evidence="2">Belongs to the krueppel C2H2-type zinc-finger protein family.</text>
</comment>
<gene>
    <name evidence="11" type="primary">Znf3_13</name>
    <name evidence="11" type="ORF">EMBFUC_R08295</name>
</gene>
<keyword evidence="5 9" id="KW-0863">Zinc-finger</keyword>
<dbReference type="GO" id="GO:0005634">
    <property type="term" value="C:nucleus"/>
    <property type="evidence" value="ECO:0007669"/>
    <property type="project" value="UniProtKB-SubCell"/>
</dbReference>
<dbReference type="FunFam" id="3.30.160.60:FF:001437">
    <property type="entry name" value="Zinc finger protein 594"/>
    <property type="match status" value="1"/>
</dbReference>
<keyword evidence="8" id="KW-0539">Nucleus</keyword>
<dbReference type="EMBL" id="VYZJ01007903">
    <property type="protein sequence ID" value="NWR26381.1"/>
    <property type="molecule type" value="Genomic_DNA"/>
</dbReference>